<dbReference type="OrthoDB" id="3690469at2759"/>
<dbReference type="InterPro" id="IPR038883">
    <property type="entry name" value="AN11006-like"/>
</dbReference>
<dbReference type="PANTHER" id="PTHR42085">
    <property type="entry name" value="F-BOX DOMAIN-CONTAINING PROTEIN"/>
    <property type="match status" value="1"/>
</dbReference>
<comment type="caution">
    <text evidence="1">The sequence shown here is derived from an EMBL/GenBank/DDBJ whole genome shotgun (WGS) entry which is preliminary data.</text>
</comment>
<keyword evidence="2" id="KW-1185">Reference proteome</keyword>
<gene>
    <name evidence="1" type="ORF">ALTATR162_LOCUS7155</name>
</gene>
<dbReference type="RefSeq" id="XP_043170718.1">
    <property type="nucleotide sequence ID" value="XM_043314783.1"/>
</dbReference>
<reference evidence="1" key="1">
    <citation type="submission" date="2021-05" db="EMBL/GenBank/DDBJ databases">
        <authorList>
            <person name="Stam R."/>
        </authorList>
    </citation>
    <scope>NUCLEOTIDE SEQUENCE</scope>
    <source>
        <strain evidence="1">CS162</strain>
    </source>
</reference>
<dbReference type="GeneID" id="67019124"/>
<evidence type="ECO:0000313" key="2">
    <source>
        <dbReference type="Proteomes" id="UP000676310"/>
    </source>
</evidence>
<dbReference type="Proteomes" id="UP000676310">
    <property type="component" value="Unassembled WGS sequence"/>
</dbReference>
<proteinExistence type="predicted"/>
<dbReference type="AlphaFoldDB" id="A0A8J2ICM5"/>
<name>A0A8J2ICM5_9PLEO</name>
<sequence length="428" mass="48637">MNKAKPRYRNNDIPSFPAIAQGTSAPCNPTAFSFLTTFPAETRNVVYNALFHVPGGIRVSPSWDYVTGDTFEDQELRKGLVAGLPILSTCRQIYHEAATTLFSNNTWTVSRDLDQMEVRDGTILNGTMTEAAGAVQMLQDFGSRKVMVREILLDLDRACPVPCPMHRVDPVPNHPMPYRESEHAVEMWDLATAMLHLPHLRVEFVHPKRQACYDFHPSLGGFEHDISVQLDVLNATFDTLRRDAIGIRGYGKQVQWVFVQRDCSEGNVIFRSPVPVPMKDRSKLRFAISEEGRNLAWKSLERTPPSLMGLPWHIKDQIINDVSFVGCAGPPDHGPEIIWDMDKKTLTGATLLASEICKRVRVLFFDRLWDYKQHVLKIGTSQLRADFSKFQSLQQLWTVNHPSPHWIGNHKFKDLGPSLRLLLEFRVP</sequence>
<protein>
    <submittedName>
        <fullName evidence="1">Uncharacterized protein</fullName>
    </submittedName>
</protein>
<dbReference type="PANTHER" id="PTHR42085:SF1">
    <property type="entry name" value="F-BOX DOMAIN-CONTAINING PROTEIN"/>
    <property type="match status" value="1"/>
</dbReference>
<evidence type="ECO:0000313" key="1">
    <source>
        <dbReference type="EMBL" id="CAG5170282.1"/>
    </source>
</evidence>
<accession>A0A8J2ICM5</accession>
<dbReference type="EMBL" id="CAJRGZ010000022">
    <property type="protein sequence ID" value="CAG5170282.1"/>
    <property type="molecule type" value="Genomic_DNA"/>
</dbReference>
<organism evidence="1 2">
    <name type="scientific">Alternaria atra</name>
    <dbReference type="NCBI Taxonomy" id="119953"/>
    <lineage>
        <taxon>Eukaryota</taxon>
        <taxon>Fungi</taxon>
        <taxon>Dikarya</taxon>
        <taxon>Ascomycota</taxon>
        <taxon>Pezizomycotina</taxon>
        <taxon>Dothideomycetes</taxon>
        <taxon>Pleosporomycetidae</taxon>
        <taxon>Pleosporales</taxon>
        <taxon>Pleosporineae</taxon>
        <taxon>Pleosporaceae</taxon>
        <taxon>Alternaria</taxon>
        <taxon>Alternaria sect. Ulocladioides</taxon>
    </lineage>
</organism>